<dbReference type="RefSeq" id="WP_186502914.1">
    <property type="nucleotide sequence ID" value="NZ_JACOGK010000013.1"/>
</dbReference>
<proteinExistence type="predicted"/>
<evidence type="ECO:0000259" key="7">
    <source>
        <dbReference type="PROSITE" id="PS50850"/>
    </source>
</evidence>
<feature type="transmembrane region" description="Helical" evidence="6">
    <location>
        <begin position="247"/>
        <end position="265"/>
    </location>
</feature>
<evidence type="ECO:0000256" key="4">
    <source>
        <dbReference type="ARBA" id="ARBA00022989"/>
    </source>
</evidence>
<dbReference type="InterPro" id="IPR020846">
    <property type="entry name" value="MFS_dom"/>
</dbReference>
<evidence type="ECO:0000256" key="2">
    <source>
        <dbReference type="ARBA" id="ARBA00022448"/>
    </source>
</evidence>
<protein>
    <submittedName>
        <fullName evidence="8">MFS transporter</fullName>
    </submittedName>
</protein>
<feature type="transmembrane region" description="Helical" evidence="6">
    <location>
        <begin position="272"/>
        <end position="291"/>
    </location>
</feature>
<name>A0ABR6VJ71_9FIRM</name>
<keyword evidence="2" id="KW-0813">Transport</keyword>
<feature type="transmembrane region" description="Helical" evidence="6">
    <location>
        <begin position="329"/>
        <end position="351"/>
    </location>
</feature>
<dbReference type="Gene3D" id="1.20.1250.20">
    <property type="entry name" value="MFS general substrate transporter like domains"/>
    <property type="match status" value="2"/>
</dbReference>
<dbReference type="Proteomes" id="UP000606870">
    <property type="component" value="Unassembled WGS sequence"/>
</dbReference>
<feature type="transmembrane region" description="Helical" evidence="6">
    <location>
        <begin position="71"/>
        <end position="88"/>
    </location>
</feature>
<feature type="transmembrane region" description="Helical" evidence="6">
    <location>
        <begin position="43"/>
        <end position="64"/>
    </location>
</feature>
<feature type="transmembrane region" description="Helical" evidence="6">
    <location>
        <begin position="363"/>
        <end position="381"/>
    </location>
</feature>
<dbReference type="SUPFAM" id="SSF103473">
    <property type="entry name" value="MFS general substrate transporter"/>
    <property type="match status" value="1"/>
</dbReference>
<feature type="transmembrane region" description="Helical" evidence="6">
    <location>
        <begin position="212"/>
        <end position="235"/>
    </location>
</feature>
<dbReference type="InterPro" id="IPR011701">
    <property type="entry name" value="MFS"/>
</dbReference>
<evidence type="ECO:0000256" key="3">
    <source>
        <dbReference type="ARBA" id="ARBA00022692"/>
    </source>
</evidence>
<comment type="subcellular location">
    <subcellularLocation>
        <location evidence="1">Cell membrane</location>
        <topology evidence="1">Multi-pass membrane protein</topology>
    </subcellularLocation>
</comment>
<feature type="transmembrane region" description="Helical" evidence="6">
    <location>
        <begin position="297"/>
        <end position="317"/>
    </location>
</feature>
<dbReference type="PANTHER" id="PTHR43129:SF1">
    <property type="entry name" value="FOSMIDOMYCIN RESISTANCE PROTEIN"/>
    <property type="match status" value="1"/>
</dbReference>
<keyword evidence="3 6" id="KW-0812">Transmembrane</keyword>
<gene>
    <name evidence="8" type="ORF">H8J70_05795</name>
</gene>
<dbReference type="CDD" id="cd17478">
    <property type="entry name" value="MFS_FsR"/>
    <property type="match status" value="1"/>
</dbReference>
<evidence type="ECO:0000256" key="6">
    <source>
        <dbReference type="SAM" id="Phobius"/>
    </source>
</evidence>
<evidence type="ECO:0000256" key="1">
    <source>
        <dbReference type="ARBA" id="ARBA00004651"/>
    </source>
</evidence>
<dbReference type="EMBL" id="JACOGK010000013">
    <property type="protein sequence ID" value="MBC3536760.1"/>
    <property type="molecule type" value="Genomic_DNA"/>
</dbReference>
<feature type="transmembrane region" description="Helical" evidence="6">
    <location>
        <begin position="94"/>
        <end position="111"/>
    </location>
</feature>
<keyword evidence="5 6" id="KW-0472">Membrane</keyword>
<comment type="caution">
    <text evidence="8">The sequence shown here is derived from an EMBL/GenBank/DDBJ whole genome shotgun (WGS) entry which is preliminary data.</text>
</comment>
<accession>A0ABR6VJ71</accession>
<dbReference type="PROSITE" id="PS50850">
    <property type="entry name" value="MFS"/>
    <property type="match status" value="1"/>
</dbReference>
<dbReference type="InterPro" id="IPR036259">
    <property type="entry name" value="MFS_trans_sf"/>
</dbReference>
<feature type="domain" description="Major facilitator superfamily (MFS) profile" evidence="7">
    <location>
        <begin position="1"/>
        <end position="386"/>
    </location>
</feature>
<reference evidence="8 9" key="1">
    <citation type="submission" date="2020-08" db="EMBL/GenBank/DDBJ databases">
        <authorList>
            <person name="Liu C."/>
            <person name="Sun Q."/>
        </authorList>
    </citation>
    <scope>NUCLEOTIDE SEQUENCE [LARGE SCALE GENOMIC DNA]</scope>
    <source>
        <strain evidence="8 9">NSJ-59</strain>
    </source>
</reference>
<dbReference type="Pfam" id="PF07690">
    <property type="entry name" value="MFS_1"/>
    <property type="match status" value="1"/>
</dbReference>
<feature type="transmembrane region" description="Helical" evidence="6">
    <location>
        <begin position="158"/>
        <end position="176"/>
    </location>
</feature>
<evidence type="ECO:0000256" key="5">
    <source>
        <dbReference type="ARBA" id="ARBA00023136"/>
    </source>
</evidence>
<organism evidence="8 9">
    <name type="scientific">Megasphaera hominis</name>
    <dbReference type="NCBI Taxonomy" id="159836"/>
    <lineage>
        <taxon>Bacteria</taxon>
        <taxon>Bacillati</taxon>
        <taxon>Bacillota</taxon>
        <taxon>Negativicutes</taxon>
        <taxon>Veillonellales</taxon>
        <taxon>Veillonellaceae</taxon>
        <taxon>Megasphaera</taxon>
    </lineage>
</organism>
<sequence length="397" mass="42674">MKKLDPHVYLFTMGHFSVDWAQGGIPALLPYFISSCNLNYQEAAGIIFANILLSSVTQPLIGYYSDKISKPWLVPLGSILCGLSLTLLAFTTNYWFILFLSMISGLGGSLFHPEAARMVNRIAGKLKGQALGSFSVGGNAGFAVGPMVAGFSAYTFDIHGLVIYGIVNLIIATIMYRQMPTVLSMAAAADQAEAKAHPNAIHENDWKSFSKLTVVIFARSIGFTLCNTFIPIFWITVLGASATTGSLALSILFSMGVVITFLGGVMADRFGFIRVMRGSFLLMIPAMFFLVNSSQLWLATLLLIPVAFSLFAPYSPIVVLGQTFLGKNVGFASGITLGLSTTVGGLLSPIVGWGADLYGVQTALQILWICAIIGCIFAFLVPTPKSWLAQETDRAAR</sequence>
<dbReference type="PANTHER" id="PTHR43129">
    <property type="entry name" value="FOSMIDOMYCIN RESISTANCE PROTEIN"/>
    <property type="match status" value="1"/>
</dbReference>
<evidence type="ECO:0000313" key="8">
    <source>
        <dbReference type="EMBL" id="MBC3536760.1"/>
    </source>
</evidence>
<feature type="transmembrane region" description="Helical" evidence="6">
    <location>
        <begin position="131"/>
        <end position="152"/>
    </location>
</feature>
<evidence type="ECO:0000313" key="9">
    <source>
        <dbReference type="Proteomes" id="UP000606870"/>
    </source>
</evidence>
<keyword evidence="4 6" id="KW-1133">Transmembrane helix</keyword>
<keyword evidence="9" id="KW-1185">Reference proteome</keyword>